<dbReference type="Pfam" id="PF03553">
    <property type="entry name" value="Na_H_antiporter"/>
    <property type="match status" value="1"/>
</dbReference>
<feature type="transmembrane region" description="Helical" evidence="7">
    <location>
        <begin position="331"/>
        <end position="351"/>
    </location>
</feature>
<keyword evidence="2" id="KW-1003">Cell membrane</keyword>
<feature type="domain" description="Na+/H+ antiporter NhaC-like C-terminal" evidence="8">
    <location>
        <begin position="194"/>
        <end position="514"/>
    </location>
</feature>
<dbReference type="OrthoDB" id="76879at2157"/>
<gene>
    <name evidence="9" type="ordered locus">Htur_4063</name>
</gene>
<dbReference type="HOGENOM" id="CLU_018751_2_0_2"/>
<feature type="transmembrane region" description="Helical" evidence="7">
    <location>
        <begin position="177"/>
        <end position="199"/>
    </location>
</feature>
<keyword evidence="10" id="KW-1185">Reference proteome</keyword>
<feature type="transmembrane region" description="Helical" evidence="7">
    <location>
        <begin position="6"/>
        <end position="23"/>
    </location>
</feature>
<evidence type="ECO:0000256" key="4">
    <source>
        <dbReference type="ARBA" id="ARBA00022989"/>
    </source>
</evidence>
<accession>D2S0K5</accession>
<name>D2S0K5_HALTV</name>
<feature type="transmembrane region" description="Helical" evidence="7">
    <location>
        <begin position="222"/>
        <end position="247"/>
    </location>
</feature>
<feature type="transmembrane region" description="Helical" evidence="7">
    <location>
        <begin position="28"/>
        <end position="45"/>
    </location>
</feature>
<keyword evidence="9" id="KW-0614">Plasmid</keyword>
<evidence type="ECO:0000256" key="3">
    <source>
        <dbReference type="ARBA" id="ARBA00022692"/>
    </source>
</evidence>
<dbReference type="RefSeq" id="WP_012945146.1">
    <property type="nucleotide sequence ID" value="NC_013744.1"/>
</dbReference>
<protein>
    <submittedName>
        <fullName evidence="9">Na+/H+ antiporter NhaC-like protein</fullName>
    </submittedName>
</protein>
<keyword evidence="4 7" id="KW-1133">Transmembrane helix</keyword>
<feature type="transmembrane region" description="Helical" evidence="7">
    <location>
        <begin position="371"/>
        <end position="393"/>
    </location>
</feature>
<comment type="subcellular location">
    <subcellularLocation>
        <location evidence="1">Cell membrane</location>
        <topology evidence="1">Multi-pass membrane protein</topology>
    </subcellularLocation>
</comment>
<organism evidence="9 10">
    <name type="scientific">Haloterrigena turkmenica (strain ATCC 51198 / DSM 5511 / JCM 9101 / NCIMB 13204 / VKM B-1734 / 4k)</name>
    <name type="common">Halococcus turkmenicus</name>
    <dbReference type="NCBI Taxonomy" id="543526"/>
    <lineage>
        <taxon>Archaea</taxon>
        <taxon>Methanobacteriati</taxon>
        <taxon>Methanobacteriota</taxon>
        <taxon>Stenosarchaea group</taxon>
        <taxon>Halobacteria</taxon>
        <taxon>Halobacteriales</taxon>
        <taxon>Natrialbaceae</taxon>
        <taxon>Haloterrigena</taxon>
    </lineage>
</organism>
<evidence type="ECO:0000313" key="9">
    <source>
        <dbReference type="EMBL" id="ADB62902.1"/>
    </source>
</evidence>
<dbReference type="EMBL" id="CP001861">
    <property type="protein sequence ID" value="ADB62902.1"/>
    <property type="molecule type" value="Genomic_DNA"/>
</dbReference>
<keyword evidence="3 7" id="KW-0812">Transmembrane</keyword>
<feature type="transmembrane region" description="Helical" evidence="7">
    <location>
        <begin position="295"/>
        <end position="316"/>
    </location>
</feature>
<dbReference type="KEGG" id="htu:Htur_4063"/>
<feature type="compositionally biased region" description="Basic and acidic residues" evidence="6">
    <location>
        <begin position="573"/>
        <end position="586"/>
    </location>
</feature>
<dbReference type="GeneID" id="8744691"/>
<sequence>MAAGTFGIWSVLPLLVAIVLALLTRKAALALFIGVWAGGAIYHYQDSTALLTTYLEDLGIPAAEALSQILGIFVAGIWGLVQSTTWVVESVGNSVFNMQIVVFCFLLGSAVAMIWRLGGTHAVTTWATNHVDTKRKAGLAAWAIGLLMFFDDYANSAIVGTTMKDISDNLRMSREKLAYIVDSTAAPVSTLTLSSWAAFQLSMIDAGYQATDLSASETPSSFVIFLQSIPFNMYAILAIAMVAIIVVSQRDYGEMLTAEHRAAATGEVTGEDAQPMQDVKEELGEPNLKNPRLRIFFVPVLVLVAVMVAGVLWSGYSPGAGYYEIIINADYASSLVVSAVAMVATTFYYAYRLGLQSVSESVDTTIEGFEIMMHAVAILVFAWSIGEVVSALGTGDYVAGYANAFLTPEILIVIVMIVSAFMAFTGDSWAAMGALTPIAVPIAWNLTGNHTMVAVAVGAVFSGAIFGDHTSPISPSTVLSATFTGADLIDHVRTQIYYAVPVMMVSVLLMLIWGYGNPIWGRSIWVAVALLPLGVLMLVGVVYGLSQIDADRKDIDLATIRDVDQSSTSETPLHLDQDHPLSDGKQVDNTPDTD</sequence>
<feature type="transmembrane region" description="Helical" evidence="7">
    <location>
        <begin position="100"/>
        <end position="117"/>
    </location>
</feature>
<evidence type="ECO:0000256" key="6">
    <source>
        <dbReference type="SAM" id="MobiDB-lite"/>
    </source>
</evidence>
<feature type="transmembrane region" description="Helical" evidence="7">
    <location>
        <begin position="65"/>
        <end position="88"/>
    </location>
</feature>
<keyword evidence="5 7" id="KW-0472">Membrane</keyword>
<dbReference type="InterPro" id="IPR018461">
    <property type="entry name" value="Na/H_Antiport_NhaC-like_C"/>
</dbReference>
<evidence type="ECO:0000313" key="10">
    <source>
        <dbReference type="Proteomes" id="UP000001903"/>
    </source>
</evidence>
<evidence type="ECO:0000256" key="2">
    <source>
        <dbReference type="ARBA" id="ARBA00022475"/>
    </source>
</evidence>
<feature type="transmembrane region" description="Helical" evidence="7">
    <location>
        <begin position="405"/>
        <end position="424"/>
    </location>
</feature>
<dbReference type="PANTHER" id="PTHR43478">
    <property type="entry name" value="NA+/H+ ANTIPORTER-RELATED"/>
    <property type="match status" value="1"/>
</dbReference>
<feature type="transmembrane region" description="Helical" evidence="7">
    <location>
        <begin position="496"/>
        <end position="516"/>
    </location>
</feature>
<dbReference type="PANTHER" id="PTHR43478:SF1">
    <property type="entry name" value="NA+_H+ ANTIPORTER NHAC-LIKE C-TERMINAL DOMAIN-CONTAINING PROTEIN"/>
    <property type="match status" value="1"/>
</dbReference>
<dbReference type="AlphaFoldDB" id="D2S0K5"/>
<evidence type="ECO:0000256" key="1">
    <source>
        <dbReference type="ARBA" id="ARBA00004651"/>
    </source>
</evidence>
<proteinExistence type="predicted"/>
<reference evidence="9 10" key="1">
    <citation type="journal article" date="2010" name="Stand. Genomic Sci.">
        <title>Complete genome sequence of Haloterrigena turkmenica type strain (4k).</title>
        <authorList>
            <person name="Saunders E."/>
            <person name="Tindall B.J."/>
            <person name="Fahnrich R."/>
            <person name="Lapidus A."/>
            <person name="Copeland A."/>
            <person name="Del Rio T.G."/>
            <person name="Lucas S."/>
            <person name="Chen F."/>
            <person name="Tice H."/>
            <person name="Cheng J.F."/>
            <person name="Han C."/>
            <person name="Detter J.C."/>
            <person name="Bruce D."/>
            <person name="Goodwin L."/>
            <person name="Chain P."/>
            <person name="Pitluck S."/>
            <person name="Pati A."/>
            <person name="Ivanova N."/>
            <person name="Mavromatis K."/>
            <person name="Chen A."/>
            <person name="Palaniappan K."/>
            <person name="Land M."/>
            <person name="Hauser L."/>
            <person name="Chang Y.J."/>
            <person name="Jeffries C.D."/>
            <person name="Brettin T."/>
            <person name="Rohde M."/>
            <person name="Goker M."/>
            <person name="Bristow J."/>
            <person name="Eisen J.A."/>
            <person name="Markowitz V."/>
            <person name="Hugenholtz P."/>
            <person name="Klenk H.P."/>
            <person name="Kyrpides N.C."/>
        </authorList>
    </citation>
    <scope>NUCLEOTIDE SEQUENCE [LARGE SCALE GENOMIC DNA]</scope>
    <source>
        <strain evidence="10">ATCC 51198 / DSM 5511 / JCM 9101 / NCIMB 13204 / VKM B-1734 / 4k</strain>
    </source>
</reference>
<evidence type="ECO:0000256" key="7">
    <source>
        <dbReference type="SAM" id="Phobius"/>
    </source>
</evidence>
<feature type="transmembrane region" description="Helical" evidence="7">
    <location>
        <begin position="137"/>
        <end position="156"/>
    </location>
</feature>
<dbReference type="Proteomes" id="UP000001903">
    <property type="component" value="Plasmid pHTUR01"/>
</dbReference>
<feature type="region of interest" description="Disordered" evidence="6">
    <location>
        <begin position="565"/>
        <end position="594"/>
    </location>
</feature>
<evidence type="ECO:0000259" key="8">
    <source>
        <dbReference type="Pfam" id="PF03553"/>
    </source>
</evidence>
<evidence type="ECO:0000256" key="5">
    <source>
        <dbReference type="ARBA" id="ARBA00023136"/>
    </source>
</evidence>
<geneLocation type="plasmid" evidence="9 10">
    <name>pHTUR01</name>
</geneLocation>
<feature type="transmembrane region" description="Helical" evidence="7">
    <location>
        <begin position="522"/>
        <end position="545"/>
    </location>
</feature>
<dbReference type="GO" id="GO:0005886">
    <property type="term" value="C:plasma membrane"/>
    <property type="evidence" value="ECO:0007669"/>
    <property type="project" value="UniProtKB-SubCell"/>
</dbReference>